<keyword evidence="2" id="KW-1185">Reference proteome</keyword>
<name>A0A5M6CXA8_9BACT</name>
<evidence type="ECO:0000313" key="1">
    <source>
        <dbReference type="EMBL" id="KAA5539566.1"/>
    </source>
</evidence>
<dbReference type="AlphaFoldDB" id="A0A5M6CXA8"/>
<dbReference type="Proteomes" id="UP000324479">
    <property type="component" value="Unassembled WGS sequence"/>
</dbReference>
<proteinExistence type="predicted"/>
<comment type="caution">
    <text evidence="1">The sequence shown here is derived from an EMBL/GenBank/DDBJ whole genome shotgun (WGS) entry which is preliminary data.</text>
</comment>
<accession>A0A5M6CXA8</accession>
<dbReference type="EMBL" id="VWOX01000018">
    <property type="protein sequence ID" value="KAA5539566.1"/>
    <property type="molecule type" value="Genomic_DNA"/>
</dbReference>
<protein>
    <submittedName>
        <fullName evidence="1">Uncharacterized protein</fullName>
    </submittedName>
</protein>
<dbReference type="RefSeq" id="WP_161604706.1">
    <property type="nucleotide sequence ID" value="NZ_VWOX01000018.1"/>
</dbReference>
<gene>
    <name evidence="1" type="ORF">FYK55_23615</name>
</gene>
<reference evidence="1 2" key="1">
    <citation type="submission" date="2019-08" db="EMBL/GenBank/DDBJ databases">
        <authorList>
            <person name="Dhanesh K."/>
            <person name="Kumar G."/>
            <person name="Sasikala C."/>
            <person name="Venkata Ramana C."/>
        </authorList>
    </citation>
    <scope>NUCLEOTIDE SEQUENCE [LARGE SCALE GENOMIC DNA]</scope>
    <source>
        <strain evidence="1 2">JC645</strain>
    </source>
</reference>
<organism evidence="1 2">
    <name type="scientific">Roseiconus nitratireducens</name>
    <dbReference type="NCBI Taxonomy" id="2605748"/>
    <lineage>
        <taxon>Bacteria</taxon>
        <taxon>Pseudomonadati</taxon>
        <taxon>Planctomycetota</taxon>
        <taxon>Planctomycetia</taxon>
        <taxon>Pirellulales</taxon>
        <taxon>Pirellulaceae</taxon>
        <taxon>Roseiconus</taxon>
    </lineage>
</organism>
<evidence type="ECO:0000313" key="2">
    <source>
        <dbReference type="Proteomes" id="UP000324479"/>
    </source>
</evidence>
<sequence>MAVALATYFSSSQLAGTVATSSGFNVSTTGIGTRVVNAGSCGAAFDVEDDAELSVVQLVQATNAMTDEMDATDGFAYIYNFDGNSGLKDIAIELRFLADKL</sequence>